<evidence type="ECO:0000256" key="1">
    <source>
        <dbReference type="SAM" id="SignalP"/>
    </source>
</evidence>
<evidence type="ECO:0008006" key="4">
    <source>
        <dbReference type="Google" id="ProtNLM"/>
    </source>
</evidence>
<comment type="caution">
    <text evidence="2">The sequence shown here is derived from an EMBL/GenBank/DDBJ whole genome shotgun (WGS) entry which is preliminary data.</text>
</comment>
<dbReference type="STRING" id="211165.GCA_000317285_06467"/>
<dbReference type="EMBL" id="RSCJ01000025">
    <property type="protein sequence ID" value="RUR75316.1"/>
    <property type="molecule type" value="Genomic_DNA"/>
</dbReference>
<dbReference type="Proteomes" id="UP000268857">
    <property type="component" value="Unassembled WGS sequence"/>
</dbReference>
<keyword evidence="1" id="KW-0732">Signal</keyword>
<evidence type="ECO:0000313" key="3">
    <source>
        <dbReference type="Proteomes" id="UP000268857"/>
    </source>
</evidence>
<reference evidence="2 3" key="1">
    <citation type="journal article" date="2019" name="Genome Biol. Evol.">
        <title>Day and night: Metabolic profiles and evolutionary relationships of six axenic non-marine cyanobacteria.</title>
        <authorList>
            <person name="Will S.E."/>
            <person name="Henke P."/>
            <person name="Boedeker C."/>
            <person name="Huang S."/>
            <person name="Brinkmann H."/>
            <person name="Rohde M."/>
            <person name="Jarek M."/>
            <person name="Friedl T."/>
            <person name="Seufert S."/>
            <person name="Schumacher M."/>
            <person name="Overmann J."/>
            <person name="Neumann-Schaal M."/>
            <person name="Petersen J."/>
        </authorList>
    </citation>
    <scope>NUCLEOTIDE SEQUENCE [LARGE SCALE GENOMIC DNA]</scope>
    <source>
        <strain evidence="2 3">PCC 6912</strain>
    </source>
</reference>
<gene>
    <name evidence="2" type="ORF">PCC6912_48530</name>
</gene>
<sequence length="197" mass="21885">MPLRITQFASLLLLAGTLLPYTLLASTKATFADEAHTTSTQKVDETAIRQVVQKMQDGQNSKNGQMFASAFAKEHDYIVIDGTFLPNQTREANARAHQTLYDGDRASSLGGNLGEVGIKLNVAKIRFLTPQIAVAHIQSQSYLKSQPNKRANNIITTVMQKREGKWEIVAFHNAPVQKAEEDDFGFVIDIQGLRQKR</sequence>
<dbReference type="AlphaFoldDB" id="A0A3S0Y2U7"/>
<proteinExistence type="predicted"/>
<feature type="signal peptide" evidence="1">
    <location>
        <begin position="1"/>
        <end position="25"/>
    </location>
</feature>
<organism evidence="2 3">
    <name type="scientific">Chlorogloeopsis fritschii PCC 6912</name>
    <dbReference type="NCBI Taxonomy" id="211165"/>
    <lineage>
        <taxon>Bacteria</taxon>
        <taxon>Bacillati</taxon>
        <taxon>Cyanobacteriota</taxon>
        <taxon>Cyanophyceae</taxon>
        <taxon>Nostocales</taxon>
        <taxon>Chlorogloeopsidaceae</taxon>
        <taxon>Chlorogloeopsis</taxon>
    </lineage>
</organism>
<dbReference type="InterPro" id="IPR011944">
    <property type="entry name" value="Steroid_delta5-4_isomerase"/>
</dbReference>
<dbReference type="InterPro" id="IPR032710">
    <property type="entry name" value="NTF2-like_dom_sf"/>
</dbReference>
<dbReference type="OrthoDB" id="582586at2"/>
<dbReference type="Gene3D" id="3.10.450.50">
    <property type="match status" value="1"/>
</dbReference>
<accession>A0A3S0Y2U7</accession>
<name>A0A3S0Y2U7_CHLFR</name>
<dbReference type="NCBIfam" id="TIGR02246">
    <property type="entry name" value="SgcJ/EcaC family oxidoreductase"/>
    <property type="match status" value="1"/>
</dbReference>
<keyword evidence="3" id="KW-1185">Reference proteome</keyword>
<dbReference type="RefSeq" id="WP_016876700.1">
    <property type="nucleotide sequence ID" value="NZ_AJLN01000149.1"/>
</dbReference>
<feature type="chain" id="PRO_5018527980" description="DUF4440 domain-containing protein" evidence="1">
    <location>
        <begin position="26"/>
        <end position="197"/>
    </location>
</feature>
<evidence type="ECO:0000313" key="2">
    <source>
        <dbReference type="EMBL" id="RUR75316.1"/>
    </source>
</evidence>
<protein>
    <recommendedName>
        <fullName evidence="4">DUF4440 domain-containing protein</fullName>
    </recommendedName>
</protein>
<dbReference type="SUPFAM" id="SSF54427">
    <property type="entry name" value="NTF2-like"/>
    <property type="match status" value="1"/>
</dbReference>